<comment type="caution">
    <text evidence="2">The sequence shown here is derived from an EMBL/GenBank/DDBJ whole genome shotgun (WGS) entry which is preliminary data.</text>
</comment>
<sequence length="209" mass="23646">MKTTLLLLSLILFTQNIVANSDGEKVLQIEKDGMIINVVNFEEGDKIKLFEVETGEHILSKTRGQIDLSFLPVGRYLVENNEGLSVVVERTDDELAIEDYLTNDFVAVDNANVDEIATFEDEYKTLLTHTSRLEISQKGNIVNILNFEEGDKIKLFEVKNIVHILTKTTPKIDLELLSAGRYLIENNRGFAVVIEKVDKEEEEQAVANF</sequence>
<feature type="signal peptide" evidence="1">
    <location>
        <begin position="1"/>
        <end position="19"/>
    </location>
</feature>
<name>A0A5S5BV74_9FLAO</name>
<accession>A0A5S5BV74</accession>
<reference evidence="2 3" key="1">
    <citation type="submission" date="2019-07" db="EMBL/GenBank/DDBJ databases">
        <title>Genomic Encyclopedia of Archaeal and Bacterial Type Strains, Phase II (KMG-II): from individual species to whole genera.</title>
        <authorList>
            <person name="Goeker M."/>
        </authorList>
    </citation>
    <scope>NUCLEOTIDE SEQUENCE [LARGE SCALE GENOMIC DNA]</scope>
    <source>
        <strain evidence="2 3">DSM 17527</strain>
    </source>
</reference>
<evidence type="ECO:0000313" key="2">
    <source>
        <dbReference type="EMBL" id="TYP70864.1"/>
    </source>
</evidence>
<evidence type="ECO:0008006" key="4">
    <source>
        <dbReference type="Google" id="ProtNLM"/>
    </source>
</evidence>
<keyword evidence="1" id="KW-0732">Signal</keyword>
<organism evidence="2 3">
    <name type="scientific">Aquimarina intermedia</name>
    <dbReference type="NCBI Taxonomy" id="350814"/>
    <lineage>
        <taxon>Bacteria</taxon>
        <taxon>Pseudomonadati</taxon>
        <taxon>Bacteroidota</taxon>
        <taxon>Flavobacteriia</taxon>
        <taxon>Flavobacteriales</taxon>
        <taxon>Flavobacteriaceae</taxon>
        <taxon>Aquimarina</taxon>
    </lineage>
</organism>
<proteinExistence type="predicted"/>
<dbReference type="AlphaFoldDB" id="A0A5S5BV74"/>
<protein>
    <recommendedName>
        <fullName evidence="4">Secreted protein (Por secretion system target)</fullName>
    </recommendedName>
</protein>
<keyword evidence="3" id="KW-1185">Reference proteome</keyword>
<dbReference type="RefSeq" id="WP_148783570.1">
    <property type="nucleotide sequence ID" value="NZ_VNHU01000011.1"/>
</dbReference>
<feature type="chain" id="PRO_5024395813" description="Secreted protein (Por secretion system target)" evidence="1">
    <location>
        <begin position="20"/>
        <end position="209"/>
    </location>
</feature>
<gene>
    <name evidence="2" type="ORF">BD809_11132</name>
</gene>
<dbReference type="OrthoDB" id="1162133at2"/>
<evidence type="ECO:0000313" key="3">
    <source>
        <dbReference type="Proteomes" id="UP000324376"/>
    </source>
</evidence>
<dbReference type="Proteomes" id="UP000324376">
    <property type="component" value="Unassembled WGS sequence"/>
</dbReference>
<evidence type="ECO:0000256" key="1">
    <source>
        <dbReference type="SAM" id="SignalP"/>
    </source>
</evidence>
<dbReference type="EMBL" id="VNHU01000011">
    <property type="protein sequence ID" value="TYP70864.1"/>
    <property type="molecule type" value="Genomic_DNA"/>
</dbReference>